<evidence type="ECO:0000256" key="4">
    <source>
        <dbReference type="SAM" id="Coils"/>
    </source>
</evidence>
<evidence type="ECO:0000313" key="7">
    <source>
        <dbReference type="EMBL" id="SDY94594.1"/>
    </source>
</evidence>
<dbReference type="AlphaFoldDB" id="A0A1H3P0C2"/>
<dbReference type="Gene3D" id="3.30.450.40">
    <property type="match status" value="1"/>
</dbReference>
<evidence type="ECO:0000259" key="6">
    <source>
        <dbReference type="PROSITE" id="PS51078"/>
    </source>
</evidence>
<dbReference type="EMBL" id="FNPC01000017">
    <property type="protein sequence ID" value="SDY94594.1"/>
    <property type="molecule type" value="Genomic_DNA"/>
</dbReference>
<dbReference type="PROSITE" id="PS51077">
    <property type="entry name" value="HTH_ICLR"/>
    <property type="match status" value="1"/>
</dbReference>
<dbReference type="Pfam" id="PF01614">
    <property type="entry name" value="IclR_C"/>
    <property type="match status" value="1"/>
</dbReference>
<keyword evidence="3" id="KW-0804">Transcription</keyword>
<keyword evidence="1" id="KW-0805">Transcription regulation</keyword>
<accession>A0A1H3P0C2</accession>
<feature type="domain" description="HTH iclR-type" evidence="5">
    <location>
        <begin position="10"/>
        <end position="69"/>
    </location>
</feature>
<protein>
    <submittedName>
        <fullName evidence="7">Transcriptional regulator, IclR family</fullName>
    </submittedName>
</protein>
<dbReference type="PANTHER" id="PTHR30136:SF35">
    <property type="entry name" value="HTH-TYPE TRANSCRIPTIONAL REGULATOR RV1719"/>
    <property type="match status" value="1"/>
</dbReference>
<dbReference type="OrthoDB" id="14763at2157"/>
<name>A0A1H3P0C2_9EURY</name>
<dbReference type="InterPro" id="IPR050707">
    <property type="entry name" value="HTH_MetabolicPath_Reg"/>
</dbReference>
<proteinExistence type="predicted"/>
<feature type="domain" description="IclR-ED" evidence="6">
    <location>
        <begin position="70"/>
        <end position="248"/>
    </location>
</feature>
<sequence>MGKTNKENVHSTTEQAIRLLDAIRRANGATISDLLTEFDTSRSVLYTHLNTLTNSGLVIRENGRYWMGIRSKEFSVAAETRKPSYQLVKNEIQYLEDEFEAETEFLVEEAGRINILYHSENIDHNRVRLYAHNTAAGKAILADLPDQRVHEILNQHGLPQQTENTITDRDELFNELEVISERGYAYNNNECFDGYHGIGATVDGIDGSVLGAVTLGGPIYRIPENRLKNELVDALQNTINEIEKSIEANRSNISSELASED</sequence>
<reference evidence="8" key="1">
    <citation type="submission" date="2016-10" db="EMBL/GenBank/DDBJ databases">
        <authorList>
            <person name="Varghese N."/>
            <person name="Submissions S."/>
        </authorList>
    </citation>
    <scope>NUCLEOTIDE SEQUENCE [LARGE SCALE GENOMIC DNA]</scope>
    <source>
        <strain evidence="8">DC30,IBRC 10041,KCTC 4046</strain>
    </source>
</reference>
<organism evidence="7 8">
    <name type="scientific">Halopenitus persicus</name>
    <dbReference type="NCBI Taxonomy" id="1048396"/>
    <lineage>
        <taxon>Archaea</taxon>
        <taxon>Methanobacteriati</taxon>
        <taxon>Methanobacteriota</taxon>
        <taxon>Stenosarchaea group</taxon>
        <taxon>Halobacteria</taxon>
        <taxon>Halobacteriales</taxon>
        <taxon>Haloferacaceae</taxon>
        <taxon>Halopenitus</taxon>
    </lineage>
</organism>
<dbReference type="InterPro" id="IPR014757">
    <property type="entry name" value="Tscrpt_reg_IclR_C"/>
</dbReference>
<dbReference type="Pfam" id="PF01022">
    <property type="entry name" value="HTH_5"/>
    <property type="match status" value="1"/>
</dbReference>
<dbReference type="InterPro" id="IPR036390">
    <property type="entry name" value="WH_DNA-bd_sf"/>
</dbReference>
<dbReference type="SUPFAM" id="SSF46785">
    <property type="entry name" value="Winged helix' DNA-binding domain"/>
    <property type="match status" value="1"/>
</dbReference>
<keyword evidence="8" id="KW-1185">Reference proteome</keyword>
<keyword evidence="4" id="KW-0175">Coiled coil</keyword>
<dbReference type="InterPro" id="IPR001845">
    <property type="entry name" value="HTH_ArsR_DNA-bd_dom"/>
</dbReference>
<gene>
    <name evidence="7" type="ORF">SAMN05216564_11726</name>
</gene>
<dbReference type="Proteomes" id="UP000199079">
    <property type="component" value="Unassembled WGS sequence"/>
</dbReference>
<evidence type="ECO:0000256" key="2">
    <source>
        <dbReference type="ARBA" id="ARBA00023125"/>
    </source>
</evidence>
<keyword evidence="2" id="KW-0238">DNA-binding</keyword>
<dbReference type="PROSITE" id="PS51078">
    <property type="entry name" value="ICLR_ED"/>
    <property type="match status" value="1"/>
</dbReference>
<evidence type="ECO:0000313" key="8">
    <source>
        <dbReference type="Proteomes" id="UP000199079"/>
    </source>
</evidence>
<dbReference type="GO" id="GO:0045892">
    <property type="term" value="P:negative regulation of DNA-templated transcription"/>
    <property type="evidence" value="ECO:0007669"/>
    <property type="project" value="TreeGrafter"/>
</dbReference>
<dbReference type="GO" id="GO:0003677">
    <property type="term" value="F:DNA binding"/>
    <property type="evidence" value="ECO:0007669"/>
    <property type="project" value="UniProtKB-KW"/>
</dbReference>
<evidence type="ECO:0000256" key="3">
    <source>
        <dbReference type="ARBA" id="ARBA00023163"/>
    </source>
</evidence>
<evidence type="ECO:0000259" key="5">
    <source>
        <dbReference type="PROSITE" id="PS51077"/>
    </source>
</evidence>
<dbReference type="RefSeq" id="WP_092735358.1">
    <property type="nucleotide sequence ID" value="NZ_FNPC01000017.1"/>
</dbReference>
<feature type="coiled-coil region" evidence="4">
    <location>
        <begin position="225"/>
        <end position="252"/>
    </location>
</feature>
<dbReference type="InterPro" id="IPR029016">
    <property type="entry name" value="GAF-like_dom_sf"/>
</dbReference>
<dbReference type="GO" id="GO:0003700">
    <property type="term" value="F:DNA-binding transcription factor activity"/>
    <property type="evidence" value="ECO:0007669"/>
    <property type="project" value="InterPro"/>
</dbReference>
<dbReference type="Gene3D" id="1.10.10.10">
    <property type="entry name" value="Winged helix-like DNA-binding domain superfamily/Winged helix DNA-binding domain"/>
    <property type="match status" value="1"/>
</dbReference>
<evidence type="ECO:0000256" key="1">
    <source>
        <dbReference type="ARBA" id="ARBA00023015"/>
    </source>
</evidence>
<dbReference type="SUPFAM" id="SSF55781">
    <property type="entry name" value="GAF domain-like"/>
    <property type="match status" value="1"/>
</dbReference>
<dbReference type="PANTHER" id="PTHR30136">
    <property type="entry name" value="HELIX-TURN-HELIX TRANSCRIPTIONAL REGULATOR, ICLR FAMILY"/>
    <property type="match status" value="1"/>
</dbReference>
<dbReference type="InterPro" id="IPR005471">
    <property type="entry name" value="Tscrpt_reg_IclR_N"/>
</dbReference>
<dbReference type="InterPro" id="IPR036388">
    <property type="entry name" value="WH-like_DNA-bd_sf"/>
</dbReference>